<dbReference type="InterPro" id="IPR038538">
    <property type="entry name" value="MTERF_sf"/>
</dbReference>
<accession>A0AA36ITU4</accession>
<evidence type="ECO:0000256" key="2">
    <source>
        <dbReference type="ARBA" id="ARBA00022946"/>
    </source>
</evidence>
<gene>
    <name evidence="3" type="ORF">EVOR1521_LOCUS18279</name>
</gene>
<comment type="similarity">
    <text evidence="1">Belongs to the mTERF family.</text>
</comment>
<dbReference type="PANTHER" id="PTHR13068:SF151">
    <property type="entry name" value="TRANSCRIPTION TERMINATION FACTOR MTERF9, CHLOROPLASTIC"/>
    <property type="match status" value="1"/>
</dbReference>
<dbReference type="GO" id="GO:0003676">
    <property type="term" value="F:nucleic acid binding"/>
    <property type="evidence" value="ECO:0007669"/>
    <property type="project" value="InterPro"/>
</dbReference>
<dbReference type="Gene3D" id="1.25.70.10">
    <property type="entry name" value="Transcription termination factor 3, mitochondrial"/>
    <property type="match status" value="1"/>
</dbReference>
<name>A0AA36ITU4_9DINO</name>
<keyword evidence="4" id="KW-1185">Reference proteome</keyword>
<keyword evidence="2" id="KW-0809">Transit peptide</keyword>
<dbReference type="PANTHER" id="PTHR13068">
    <property type="entry name" value="CGI-12 PROTEIN-RELATED"/>
    <property type="match status" value="1"/>
</dbReference>
<dbReference type="Proteomes" id="UP001178507">
    <property type="component" value="Unassembled WGS sequence"/>
</dbReference>
<reference evidence="3" key="1">
    <citation type="submission" date="2023-08" db="EMBL/GenBank/DDBJ databases">
        <authorList>
            <person name="Chen Y."/>
            <person name="Shah S."/>
            <person name="Dougan E. K."/>
            <person name="Thang M."/>
            <person name="Chan C."/>
        </authorList>
    </citation>
    <scope>NUCLEOTIDE SEQUENCE</scope>
</reference>
<proteinExistence type="inferred from homology"/>
<dbReference type="AlphaFoldDB" id="A0AA36ITU4"/>
<evidence type="ECO:0000313" key="3">
    <source>
        <dbReference type="EMBL" id="CAJ1393402.1"/>
    </source>
</evidence>
<protein>
    <submittedName>
        <fullName evidence="3">Uncharacterized protein</fullName>
    </submittedName>
</protein>
<dbReference type="SMART" id="SM00733">
    <property type="entry name" value="Mterf"/>
    <property type="match status" value="4"/>
</dbReference>
<evidence type="ECO:0000256" key="1">
    <source>
        <dbReference type="ARBA" id="ARBA00007692"/>
    </source>
</evidence>
<evidence type="ECO:0000313" key="4">
    <source>
        <dbReference type="Proteomes" id="UP001178507"/>
    </source>
</evidence>
<dbReference type="InterPro" id="IPR003690">
    <property type="entry name" value="MTERF"/>
</dbReference>
<dbReference type="EMBL" id="CAUJNA010002557">
    <property type="protein sequence ID" value="CAJ1393402.1"/>
    <property type="molecule type" value="Genomic_DNA"/>
</dbReference>
<sequence length="338" mass="38157">MAGEALSRALKRHPELLAAEERRMKASAAVLQQLLAEETFSRTMRECPEALLAEAADLLELGRVFADYEVSLDKVVQRSPRLLLCKAQQVRNILGFLQDEPSGPGMSREQVGEVAERFPMLLLGCRNVEQQLAPLVSFLRSLGVDPKCAACRGFYAWPEAHKVLEPTARYLLDECGYGPKELAENVDVLGYSLEARIYPRGRFLQHLKTRLPLRVHAAADDFQFCQLLGVRREQFLEFALDLRREMRLYSRAVPVAVKSSSFALSFGLPLRMYSPHRKGCVAASCALEKKTVYMRSIRDESIKSKEFCAKDVWVIEPANHEFLKDTGIEYSVTLSCRA</sequence>
<comment type="caution">
    <text evidence="3">The sequence shown here is derived from an EMBL/GenBank/DDBJ whole genome shotgun (WGS) entry which is preliminary data.</text>
</comment>
<organism evidence="3 4">
    <name type="scientific">Effrenium voratum</name>
    <dbReference type="NCBI Taxonomy" id="2562239"/>
    <lineage>
        <taxon>Eukaryota</taxon>
        <taxon>Sar</taxon>
        <taxon>Alveolata</taxon>
        <taxon>Dinophyceae</taxon>
        <taxon>Suessiales</taxon>
        <taxon>Symbiodiniaceae</taxon>
        <taxon>Effrenium</taxon>
    </lineage>
</organism>